<reference evidence="7" key="1">
    <citation type="submission" date="2022-06" db="EMBL/GenBank/DDBJ databases">
        <title>Complete Genome Sequence of Arcanobacterium pinnipediorum strain DSM 28752 isolated from a harbour seal.</title>
        <authorList>
            <person name="Borowiak M."/>
            <person name="Kreitlow A."/>
            <person name="Alssahen M."/>
            <person name="Malorny B."/>
            <person name="Laemmler C."/>
            <person name="Prenger-Berninghoff E."/>
            <person name="Siebert U."/>
            <person name="Ploetz M."/>
            <person name="Abdulmawjood A."/>
        </authorList>
    </citation>
    <scope>NUCLEOTIDE SEQUENCE</scope>
    <source>
        <strain evidence="7">DSM 28752</strain>
    </source>
</reference>
<dbReference type="PANTHER" id="PTHR12131">
    <property type="entry name" value="ATP-DEPENDENT RNA AND DNA HELICASE"/>
    <property type="match status" value="1"/>
</dbReference>
<accession>A0ABY5AIW6</accession>
<dbReference type="Gene3D" id="3.40.50.300">
    <property type="entry name" value="P-loop containing nucleotide triphosphate hydrolases"/>
    <property type="match status" value="2"/>
</dbReference>
<evidence type="ECO:0000256" key="3">
    <source>
        <dbReference type="ARBA" id="ARBA00022806"/>
    </source>
</evidence>
<keyword evidence="3" id="KW-0347">Helicase</keyword>
<evidence type="ECO:0000259" key="6">
    <source>
        <dbReference type="PROSITE" id="PS51194"/>
    </source>
</evidence>
<dbReference type="PROSITE" id="PS51194">
    <property type="entry name" value="HELICASE_CTER"/>
    <property type="match status" value="1"/>
</dbReference>
<dbReference type="InterPro" id="IPR021904">
    <property type="entry name" value="DUF3516"/>
</dbReference>
<dbReference type="CDD" id="cd17921">
    <property type="entry name" value="DEXHc_Ski2"/>
    <property type="match status" value="1"/>
</dbReference>
<gene>
    <name evidence="7" type="ORF">NG665_02065</name>
</gene>
<organism evidence="7 8">
    <name type="scientific">Arcanobacterium pinnipediorum</name>
    <dbReference type="NCBI Taxonomy" id="1503041"/>
    <lineage>
        <taxon>Bacteria</taxon>
        <taxon>Bacillati</taxon>
        <taxon>Actinomycetota</taxon>
        <taxon>Actinomycetes</taxon>
        <taxon>Actinomycetales</taxon>
        <taxon>Actinomycetaceae</taxon>
        <taxon>Arcanobacterium</taxon>
    </lineage>
</organism>
<dbReference type="InterPro" id="IPR050699">
    <property type="entry name" value="RNA-DNA_Helicase"/>
</dbReference>
<dbReference type="Proteomes" id="UP001056109">
    <property type="component" value="Chromosome"/>
</dbReference>
<protein>
    <submittedName>
        <fullName evidence="7">DUF3516 domain-containing protein</fullName>
    </submittedName>
</protein>
<evidence type="ECO:0000256" key="2">
    <source>
        <dbReference type="ARBA" id="ARBA00022801"/>
    </source>
</evidence>
<dbReference type="Pfam" id="PF00271">
    <property type="entry name" value="Helicase_C"/>
    <property type="match status" value="1"/>
</dbReference>
<sequence>MSAAQPGLNIALDALEDDHGLNPSPEDIYDAFTRWVQSTGKQMYPHQEEALLNIVSDDHVIVSTPTGSGKSMIAMQALFTALATGRTAYYTAPLKALVSEKFFELIGNFGPHNVGMVTGDSSINADAPIICATAEILANIALREGDQADVGMVVMDEFHFYDDPQRGWAWQVPLLTLPQAQQILLSATLGDTTTLVADLTRRTHRQVSLVTDAVRPVPLHFTWSTEPIGEVIKELVATHMAPVYAVHFSQRDAVSQALALQSLSIVSKEQKERIAQALSSFTFSAGFGKVLSKLLRAGIGVHHAGLLPRYRRLVERLAQNGLLNVICGTDTLGVGINVPIRTVVMTSLTKFDGTKQRHITAREFHQIAGRAGRAGYDTVGYVVVQAPEHEIENARRLRKAGDDLTKIKRVQKVKAPEGEISWSETTFTTLKDSQPETLSSRMRVDHSLILNLLQRPDPIAGAKTILCDNHEPHRERNTLVRKAITIYQSLRTAGVITHEDRNWRAIHGPEHAIHFTKDVPSDFALNSPLAPFALAAFDLLDTGSATYPLDVVSAIEAVSEDPTPALYAQQRQARGELIGKLKADGVDYDERMALADEVTWPRPLAQLLEPALETYAKTNPWVRGQELKPKSVVRQLIEEGLTFSEFISRYDLARSEGVLLRYITDVYRAMRQSIPLASRTSEVEDIIDWLARLVRSVDSSLLDEWEALADGRVTLEELTSLGANDSVHGQEVAFGAGEDGTIAFTRNTHALRVAVRNAMFYRIELLDREDYAQLQSLDGASGWDAERWADAIEPYFDEYDFLGTDQHARSSNFFSILEDPSFPDLLQAGMDADEASNLLETHHSARIWLALQVLDSGDDAAAWGLWALIDLDASDEANSLVIRPIRLGER</sequence>
<dbReference type="SUPFAM" id="SSF52540">
    <property type="entry name" value="P-loop containing nucleoside triphosphate hydrolases"/>
    <property type="match status" value="1"/>
</dbReference>
<dbReference type="EMBL" id="CP099547">
    <property type="protein sequence ID" value="USR79797.1"/>
    <property type="molecule type" value="Genomic_DNA"/>
</dbReference>
<dbReference type="RefSeq" id="WP_252673658.1">
    <property type="nucleotide sequence ID" value="NZ_CP099547.1"/>
</dbReference>
<keyword evidence="4" id="KW-0067">ATP-binding</keyword>
<dbReference type="InterPro" id="IPR027417">
    <property type="entry name" value="P-loop_NTPase"/>
</dbReference>
<dbReference type="Pfam" id="PF12029">
    <property type="entry name" value="DUF3516"/>
    <property type="match status" value="1"/>
</dbReference>
<dbReference type="SMART" id="SM00490">
    <property type="entry name" value="HELICc"/>
    <property type="match status" value="1"/>
</dbReference>
<proteinExistence type="predicted"/>
<dbReference type="PROSITE" id="PS51192">
    <property type="entry name" value="HELICASE_ATP_BIND_1"/>
    <property type="match status" value="1"/>
</dbReference>
<evidence type="ECO:0000256" key="4">
    <source>
        <dbReference type="ARBA" id="ARBA00022840"/>
    </source>
</evidence>
<dbReference type="Pfam" id="PF00270">
    <property type="entry name" value="DEAD"/>
    <property type="match status" value="1"/>
</dbReference>
<evidence type="ECO:0000256" key="1">
    <source>
        <dbReference type="ARBA" id="ARBA00022741"/>
    </source>
</evidence>
<dbReference type="PANTHER" id="PTHR12131:SF1">
    <property type="entry name" value="ATP-DEPENDENT RNA HELICASE SUPV3L1, MITOCHONDRIAL-RELATED"/>
    <property type="match status" value="1"/>
</dbReference>
<feature type="domain" description="Helicase C-terminal" evidence="6">
    <location>
        <begin position="258"/>
        <end position="434"/>
    </location>
</feature>
<dbReference type="InterPro" id="IPR011545">
    <property type="entry name" value="DEAD/DEAH_box_helicase_dom"/>
</dbReference>
<keyword evidence="1" id="KW-0547">Nucleotide-binding</keyword>
<name>A0ABY5AIW6_9ACTO</name>
<feature type="domain" description="Helicase ATP-binding" evidence="5">
    <location>
        <begin position="51"/>
        <end position="207"/>
    </location>
</feature>
<dbReference type="SMART" id="SM00487">
    <property type="entry name" value="DEXDc"/>
    <property type="match status" value="1"/>
</dbReference>
<dbReference type="InterPro" id="IPR001650">
    <property type="entry name" value="Helicase_C-like"/>
</dbReference>
<keyword evidence="2" id="KW-0378">Hydrolase</keyword>
<evidence type="ECO:0000313" key="8">
    <source>
        <dbReference type="Proteomes" id="UP001056109"/>
    </source>
</evidence>
<dbReference type="InterPro" id="IPR014001">
    <property type="entry name" value="Helicase_ATP-bd"/>
</dbReference>
<evidence type="ECO:0000259" key="5">
    <source>
        <dbReference type="PROSITE" id="PS51192"/>
    </source>
</evidence>
<keyword evidence="8" id="KW-1185">Reference proteome</keyword>
<evidence type="ECO:0000313" key="7">
    <source>
        <dbReference type="EMBL" id="USR79797.1"/>
    </source>
</evidence>